<dbReference type="Proteomes" id="UP000620046">
    <property type="component" value="Unassembled WGS sequence"/>
</dbReference>
<comment type="caution">
    <text evidence="1">The sequence shown here is derived from an EMBL/GenBank/DDBJ whole genome shotgun (WGS) entry which is preliminary data.</text>
</comment>
<name>A0ABQ1GWN8_9GAMM</name>
<organism evidence="1 2">
    <name type="scientific">Dyella nitratireducens</name>
    <dbReference type="NCBI Taxonomy" id="1849580"/>
    <lineage>
        <taxon>Bacteria</taxon>
        <taxon>Pseudomonadati</taxon>
        <taxon>Pseudomonadota</taxon>
        <taxon>Gammaproteobacteria</taxon>
        <taxon>Lysobacterales</taxon>
        <taxon>Rhodanobacteraceae</taxon>
        <taxon>Dyella</taxon>
    </lineage>
</organism>
<keyword evidence="2" id="KW-1185">Reference proteome</keyword>
<accession>A0ABQ1GWN8</accession>
<proteinExistence type="predicted"/>
<evidence type="ECO:0000313" key="2">
    <source>
        <dbReference type="Proteomes" id="UP000620046"/>
    </source>
</evidence>
<protein>
    <submittedName>
        <fullName evidence="1">Uncharacterized protein</fullName>
    </submittedName>
</protein>
<evidence type="ECO:0000313" key="1">
    <source>
        <dbReference type="EMBL" id="GGA51777.1"/>
    </source>
</evidence>
<gene>
    <name evidence="1" type="ORF">GCM10010981_46490</name>
</gene>
<reference evidence="2" key="1">
    <citation type="journal article" date="2019" name="Int. J. Syst. Evol. Microbiol.">
        <title>The Global Catalogue of Microorganisms (GCM) 10K type strain sequencing project: providing services to taxonomists for standard genome sequencing and annotation.</title>
        <authorList>
            <consortium name="The Broad Institute Genomics Platform"/>
            <consortium name="The Broad Institute Genome Sequencing Center for Infectious Disease"/>
            <person name="Wu L."/>
            <person name="Ma J."/>
        </authorList>
    </citation>
    <scope>NUCLEOTIDE SEQUENCE [LARGE SCALE GENOMIC DNA]</scope>
    <source>
        <strain evidence="2">CGMCC 1.15439</strain>
    </source>
</reference>
<dbReference type="EMBL" id="BMJA01000007">
    <property type="protein sequence ID" value="GGA51777.1"/>
    <property type="molecule type" value="Genomic_DNA"/>
</dbReference>
<sequence length="61" mass="6466">MCITVWGVNGGVRMGLRVWSNDALHADDVLVGWGANPNIAVLIKMAMLGFTPQPTKADGKA</sequence>